<evidence type="ECO:0000313" key="2">
    <source>
        <dbReference type="EMBL" id="UXD22243.1"/>
    </source>
</evidence>
<dbReference type="AlphaFoldDB" id="A0A977KBU3"/>
<reference evidence="2" key="1">
    <citation type="submission" date="2013-11" db="EMBL/GenBank/DDBJ databases">
        <title>Comparative genomics of Ignicoccus.</title>
        <authorList>
            <person name="Podar M."/>
        </authorList>
    </citation>
    <scope>NUCLEOTIDE SEQUENCE</scope>
    <source>
        <strain evidence="2">DSM 13166</strain>
    </source>
</reference>
<proteinExistence type="predicted"/>
<dbReference type="EMBL" id="CP006868">
    <property type="protein sequence ID" value="UXD22243.1"/>
    <property type="molecule type" value="Genomic_DNA"/>
</dbReference>
<dbReference type="InterPro" id="IPR036390">
    <property type="entry name" value="WH_DNA-bd_sf"/>
</dbReference>
<organism evidence="2 3">
    <name type="scientific">Ignicoccus pacificus DSM 13166</name>
    <dbReference type="NCBI Taxonomy" id="940294"/>
    <lineage>
        <taxon>Archaea</taxon>
        <taxon>Thermoproteota</taxon>
        <taxon>Thermoprotei</taxon>
        <taxon>Desulfurococcales</taxon>
        <taxon>Desulfurococcaceae</taxon>
        <taxon>Ignicoccus</taxon>
    </lineage>
</organism>
<dbReference type="Gene3D" id="1.10.10.10">
    <property type="entry name" value="Winged helix-like DNA-binding domain superfamily/Winged helix DNA-binding domain"/>
    <property type="match status" value="1"/>
</dbReference>
<keyword evidence="3" id="KW-1185">Reference proteome</keyword>
<dbReference type="Proteomes" id="UP001063698">
    <property type="component" value="Chromosome"/>
</dbReference>
<sequence length="114" mass="12530">MLDCKEVAKVLGKSKLNTMKLAVLLYLGTVGEAKLTEIAKALNTSKSVVWKHVKEMKEKELVSVRYTLGAHPQMVVKITPKGLKELLKYAELLEAVSRCAREGVEGSESEGESL</sequence>
<protein>
    <recommendedName>
        <fullName evidence="1">Winged helix DNA-binding domain-containing protein</fullName>
    </recommendedName>
</protein>
<evidence type="ECO:0000259" key="1">
    <source>
        <dbReference type="Pfam" id="PF13601"/>
    </source>
</evidence>
<accession>A0A977KBU3</accession>
<dbReference type="InterPro" id="IPR027395">
    <property type="entry name" value="WH_DNA-bd_dom"/>
</dbReference>
<feature type="domain" description="Winged helix DNA-binding" evidence="1">
    <location>
        <begin position="20"/>
        <end position="95"/>
    </location>
</feature>
<dbReference type="SUPFAM" id="SSF46785">
    <property type="entry name" value="Winged helix' DNA-binding domain"/>
    <property type="match status" value="1"/>
</dbReference>
<gene>
    <name evidence="2" type="ORF">IPA_02845</name>
</gene>
<dbReference type="Pfam" id="PF13601">
    <property type="entry name" value="HTH_34"/>
    <property type="match status" value="1"/>
</dbReference>
<evidence type="ECO:0000313" key="3">
    <source>
        <dbReference type="Proteomes" id="UP001063698"/>
    </source>
</evidence>
<dbReference type="KEGG" id="ipc:IPA_02845"/>
<name>A0A977KBU3_9CREN</name>
<dbReference type="InterPro" id="IPR036388">
    <property type="entry name" value="WH-like_DNA-bd_sf"/>
</dbReference>